<organism evidence="1 2">
    <name type="scientific">Gossypium davidsonii</name>
    <name type="common">Davidson's cotton</name>
    <name type="synonym">Gossypium klotzschianum subsp. davidsonii</name>
    <dbReference type="NCBI Taxonomy" id="34287"/>
    <lineage>
        <taxon>Eukaryota</taxon>
        <taxon>Viridiplantae</taxon>
        <taxon>Streptophyta</taxon>
        <taxon>Embryophyta</taxon>
        <taxon>Tracheophyta</taxon>
        <taxon>Spermatophyta</taxon>
        <taxon>Magnoliopsida</taxon>
        <taxon>eudicotyledons</taxon>
        <taxon>Gunneridae</taxon>
        <taxon>Pentapetalae</taxon>
        <taxon>rosids</taxon>
        <taxon>malvids</taxon>
        <taxon>Malvales</taxon>
        <taxon>Malvaceae</taxon>
        <taxon>Malvoideae</taxon>
        <taxon>Gossypium</taxon>
    </lineage>
</organism>
<protein>
    <submittedName>
        <fullName evidence="1">Uncharacterized protein</fullName>
    </submittedName>
</protein>
<accession>A0A7J8RX20</accession>
<sequence>MGLLDELRDIRLLLDQRSKAEHVKVSLVVYATVEMHESDEELRQLGFRQTIPPAPQDIEDLQHINLRGRTN</sequence>
<reference evidence="1 2" key="1">
    <citation type="journal article" date="2019" name="Genome Biol. Evol.">
        <title>Insights into the evolution of the New World diploid cottons (Gossypium, subgenus Houzingenia) based on genome sequencing.</title>
        <authorList>
            <person name="Grover C.E."/>
            <person name="Arick M.A. 2nd"/>
            <person name="Thrash A."/>
            <person name="Conover J.L."/>
            <person name="Sanders W.S."/>
            <person name="Peterson D.G."/>
            <person name="Frelichowski J.E."/>
            <person name="Scheffler J.A."/>
            <person name="Scheffler B.E."/>
            <person name="Wendel J.F."/>
        </authorList>
    </citation>
    <scope>NUCLEOTIDE SEQUENCE [LARGE SCALE GENOMIC DNA]</scope>
    <source>
        <strain evidence="1">27</strain>
        <tissue evidence="1">Leaf</tissue>
    </source>
</reference>
<gene>
    <name evidence="1" type="ORF">Godav_027788</name>
</gene>
<dbReference type="EMBL" id="JABFAC010000007">
    <property type="protein sequence ID" value="MBA0618437.1"/>
    <property type="molecule type" value="Genomic_DNA"/>
</dbReference>
<dbReference type="AlphaFoldDB" id="A0A7J8RX20"/>
<evidence type="ECO:0000313" key="1">
    <source>
        <dbReference type="EMBL" id="MBA0618437.1"/>
    </source>
</evidence>
<keyword evidence="2" id="KW-1185">Reference proteome</keyword>
<comment type="caution">
    <text evidence="1">The sequence shown here is derived from an EMBL/GenBank/DDBJ whole genome shotgun (WGS) entry which is preliminary data.</text>
</comment>
<dbReference type="Proteomes" id="UP000593561">
    <property type="component" value="Unassembled WGS sequence"/>
</dbReference>
<name>A0A7J8RX20_GOSDV</name>
<evidence type="ECO:0000313" key="2">
    <source>
        <dbReference type="Proteomes" id="UP000593561"/>
    </source>
</evidence>
<proteinExistence type="predicted"/>